<evidence type="ECO:0008006" key="3">
    <source>
        <dbReference type="Google" id="ProtNLM"/>
    </source>
</evidence>
<gene>
    <name evidence="1" type="ORF">ACFSQ6_03350</name>
</gene>
<organism evidence="1 2">
    <name type="scientific">Sphingobacterium populi</name>
    <dbReference type="NCBI Taxonomy" id="1812824"/>
    <lineage>
        <taxon>Bacteria</taxon>
        <taxon>Pseudomonadati</taxon>
        <taxon>Bacteroidota</taxon>
        <taxon>Sphingobacteriia</taxon>
        <taxon>Sphingobacteriales</taxon>
        <taxon>Sphingobacteriaceae</taxon>
        <taxon>Sphingobacterium</taxon>
    </lineage>
</organism>
<dbReference type="EMBL" id="JBHUMB010000005">
    <property type="protein sequence ID" value="MFD2742422.1"/>
    <property type="molecule type" value="Genomic_DNA"/>
</dbReference>
<comment type="caution">
    <text evidence="1">The sequence shown here is derived from an EMBL/GenBank/DDBJ whole genome shotgun (WGS) entry which is preliminary data.</text>
</comment>
<evidence type="ECO:0000313" key="1">
    <source>
        <dbReference type="EMBL" id="MFD2742422.1"/>
    </source>
</evidence>
<dbReference type="RefSeq" id="WP_066754125.1">
    <property type="nucleotide sequence ID" value="NZ_JBHUMB010000005.1"/>
</dbReference>
<keyword evidence="2" id="KW-1185">Reference proteome</keyword>
<dbReference type="Proteomes" id="UP001597418">
    <property type="component" value="Unassembled WGS sequence"/>
</dbReference>
<reference evidence="2" key="1">
    <citation type="journal article" date="2019" name="Int. J. Syst. Evol. Microbiol.">
        <title>The Global Catalogue of Microorganisms (GCM) 10K type strain sequencing project: providing services to taxonomists for standard genome sequencing and annotation.</title>
        <authorList>
            <consortium name="The Broad Institute Genomics Platform"/>
            <consortium name="The Broad Institute Genome Sequencing Center for Infectious Disease"/>
            <person name="Wu L."/>
            <person name="Ma J."/>
        </authorList>
    </citation>
    <scope>NUCLEOTIDE SEQUENCE [LARGE SCALE GENOMIC DNA]</scope>
    <source>
        <strain evidence="2">KCTC 42247</strain>
    </source>
</reference>
<evidence type="ECO:0000313" key="2">
    <source>
        <dbReference type="Proteomes" id="UP001597418"/>
    </source>
</evidence>
<sequence length="281" mass="31930">MTSYIGKTPHDEPLTIAALLKALGHEPVSIGGDEFQYASVLGNQTNNKIVLTVNNRLNTWFDSSLGPIGKGGNLIEFARTYWPDLSAKQIEEKLRTIQRQIAKDERPLRKRKATKIPHYQIERTGSLGYNKEITDFLMSSGLWELADLNIQEIHYYVTDQKGNRKDFCAAGWQNENGGWEVRAQNYSGCIGPRGMTFIAASETALAIFPEYVDYLKKRSDKYLHYASILILNHSNFISTSLKRAYHFQRVLMYTDETGGDYQSLAEIFKDKVPHAEIIPLC</sequence>
<protein>
    <recommendedName>
        <fullName evidence="3">DUF3991 domain-containing protein</fullName>
    </recommendedName>
</protein>
<name>A0ABW5UCJ2_9SPHI</name>
<accession>A0ABW5UCJ2</accession>
<proteinExistence type="predicted"/>